<dbReference type="Pfam" id="PF22590">
    <property type="entry name" value="Cas3-like_C_2"/>
    <property type="match status" value="1"/>
</dbReference>
<evidence type="ECO:0000313" key="12">
    <source>
        <dbReference type="Proteomes" id="UP000721954"/>
    </source>
</evidence>
<evidence type="ECO:0000256" key="6">
    <source>
        <dbReference type="ARBA" id="ARBA00022806"/>
    </source>
</evidence>
<proteinExistence type="inferred from homology"/>
<reference evidence="11 12" key="1">
    <citation type="submission" date="2021-02" db="EMBL/GenBank/DDBJ databases">
        <title>Streptomyces spirodelae sp. nov., isolated from duckweed.</title>
        <authorList>
            <person name="Saimee Y."/>
            <person name="Duangmal K."/>
        </authorList>
    </citation>
    <scope>NUCLEOTIDE SEQUENCE [LARGE SCALE GENOMIC DNA]</scope>
    <source>
        <strain evidence="11 12">DSM 42105</strain>
    </source>
</reference>
<accession>A0ABS3Y542</accession>
<keyword evidence="4" id="KW-0547">Nucleotide-binding</keyword>
<dbReference type="CDD" id="cd17930">
    <property type="entry name" value="DEXHc_cas3"/>
    <property type="match status" value="1"/>
</dbReference>
<dbReference type="Proteomes" id="UP000721954">
    <property type="component" value="Unassembled WGS sequence"/>
</dbReference>
<dbReference type="InterPro" id="IPR006483">
    <property type="entry name" value="CRISPR-assoc_Cas3_HD"/>
</dbReference>
<keyword evidence="3" id="KW-0479">Metal-binding</keyword>
<keyword evidence="12" id="KW-1185">Reference proteome</keyword>
<comment type="caution">
    <text evidence="11">The sequence shown here is derived from an EMBL/GenBank/DDBJ whole genome shotgun (WGS) entry which is preliminary data.</text>
</comment>
<evidence type="ECO:0000256" key="2">
    <source>
        <dbReference type="ARBA" id="ARBA00009046"/>
    </source>
</evidence>
<dbReference type="NCBIfam" id="TIGR01596">
    <property type="entry name" value="cas3_HD"/>
    <property type="match status" value="1"/>
</dbReference>
<dbReference type="InterPro" id="IPR054712">
    <property type="entry name" value="Cas3-like_dom"/>
</dbReference>
<gene>
    <name evidence="11" type="ORF">JW613_31170</name>
</gene>
<sequence length="688" mass="73048">MVYPLLFHLLDSAAIAGGLWDRFLSSNQRVWIARGLGVPQGVARGLVAFWAGLHDLGKLTPGFQQCAPGAYRTVSRALRGDAGDVERVGHARASMFTAFGPLVELGYGDDALDGAAAGVAGILGGHHGRFQQADPLFLASADCVAGLGGASWDRLRREYVALVHEQVGGPRAPQQVPAAVGVLVTGLVILADWLASQEDYWLAKDVSEKATAGLHFRGAVRSAGEVIEQAGLAREDLERLPFAELHQVPEPNPLQRSVMVELPAAVRGAGILVVTAAPGDGKTETALEAERVLSQAAGTRGVCFVLPTMATSDEMYKRVATAVARQSPEGALAVTLTHSMAWLNEAYGDAELAPGSRVVSHEELEDVPAAAEWERARPGAWLRGSKRALLAQYAVGTFDQALLSVLPVRHNSLRLLGLTGKTFVVDEAHAYEPYERELLQRLLSWLGRFGCPVVLLSATLPSTAGDQLVRAYLRGAGWKKRQLKGRSFQSAYPGWLFVDAQTAEATPMSPRRQEQHQEHRAARLSVCVEPVSHRLPQDAGRLAAVGWELAPLVEGQGSAAVVCSTVADAQATYLHLRDRTVVVATQVIEQSLDLDVDLLISDLAPPVAAVAARGTLLAARGLLAALRLPRPLPDPAGMGGRAQAGRAQPSGRGAGAAQALGQRLSRLPALGHCRGPGGAARRVGRHPR</sequence>
<name>A0ABS3Y542_9ACTN</name>
<evidence type="ECO:0000256" key="4">
    <source>
        <dbReference type="ARBA" id="ARBA00022741"/>
    </source>
</evidence>
<feature type="domain" description="HD Cas3-type" evidence="10">
    <location>
        <begin position="1"/>
        <end position="194"/>
    </location>
</feature>
<evidence type="ECO:0000256" key="3">
    <source>
        <dbReference type="ARBA" id="ARBA00022723"/>
    </source>
</evidence>
<keyword evidence="6" id="KW-0347">Helicase</keyword>
<feature type="compositionally biased region" description="Low complexity" evidence="9">
    <location>
        <begin position="643"/>
        <end position="664"/>
    </location>
</feature>
<dbReference type="EMBL" id="JAFFZM010000027">
    <property type="protein sequence ID" value="MBO8202704.1"/>
    <property type="molecule type" value="Genomic_DNA"/>
</dbReference>
<keyword evidence="7" id="KW-0067">ATP-binding</keyword>
<comment type="similarity">
    <text evidence="1">In the N-terminal section; belongs to the CRISPR-associated nuclease Cas3-HD family.</text>
</comment>
<comment type="similarity">
    <text evidence="2">In the central section; belongs to the CRISPR-associated helicase Cas3 family.</text>
</comment>
<dbReference type="GO" id="GO:0004519">
    <property type="term" value="F:endonuclease activity"/>
    <property type="evidence" value="ECO:0007669"/>
    <property type="project" value="UniProtKB-KW"/>
</dbReference>
<dbReference type="Gene3D" id="1.10.3210.30">
    <property type="match status" value="1"/>
</dbReference>
<dbReference type="Pfam" id="PF18019">
    <property type="entry name" value="Cas3_HD"/>
    <property type="match status" value="1"/>
</dbReference>
<evidence type="ECO:0000313" key="11">
    <source>
        <dbReference type="EMBL" id="MBO8202704.1"/>
    </source>
</evidence>
<evidence type="ECO:0000256" key="7">
    <source>
        <dbReference type="ARBA" id="ARBA00022840"/>
    </source>
</evidence>
<dbReference type="CDD" id="cd09641">
    <property type="entry name" value="Cas3''_I"/>
    <property type="match status" value="1"/>
</dbReference>
<evidence type="ECO:0000256" key="9">
    <source>
        <dbReference type="SAM" id="MobiDB-lite"/>
    </source>
</evidence>
<dbReference type="InterPro" id="IPR027417">
    <property type="entry name" value="P-loop_NTPase"/>
</dbReference>
<dbReference type="InterPro" id="IPR038257">
    <property type="entry name" value="CRISPR-assoc_Cas3_HD_sf"/>
</dbReference>
<evidence type="ECO:0000256" key="8">
    <source>
        <dbReference type="ARBA" id="ARBA00023118"/>
    </source>
</evidence>
<evidence type="ECO:0000256" key="1">
    <source>
        <dbReference type="ARBA" id="ARBA00006847"/>
    </source>
</evidence>
<dbReference type="PROSITE" id="PS51643">
    <property type="entry name" value="HD_CAS3"/>
    <property type="match status" value="1"/>
</dbReference>
<evidence type="ECO:0000256" key="5">
    <source>
        <dbReference type="ARBA" id="ARBA00022801"/>
    </source>
</evidence>
<keyword evidence="5" id="KW-0378">Hydrolase</keyword>
<organism evidence="11 12">
    <name type="scientific">Streptomyces smyrnaeus</name>
    <dbReference type="NCBI Taxonomy" id="1387713"/>
    <lineage>
        <taxon>Bacteria</taxon>
        <taxon>Bacillati</taxon>
        <taxon>Actinomycetota</taxon>
        <taxon>Actinomycetes</taxon>
        <taxon>Kitasatosporales</taxon>
        <taxon>Streptomycetaceae</taxon>
        <taxon>Streptomyces</taxon>
    </lineage>
</organism>
<feature type="region of interest" description="Disordered" evidence="9">
    <location>
        <begin position="634"/>
        <end position="688"/>
    </location>
</feature>
<keyword evidence="11" id="KW-0255">Endonuclease</keyword>
<dbReference type="Gene3D" id="3.40.50.300">
    <property type="entry name" value="P-loop containing nucleotide triphosphate hydrolases"/>
    <property type="match status" value="1"/>
</dbReference>
<dbReference type="SUPFAM" id="SSF52540">
    <property type="entry name" value="P-loop containing nucleoside triphosphate hydrolases"/>
    <property type="match status" value="1"/>
</dbReference>
<keyword evidence="8" id="KW-0051">Antiviral defense</keyword>
<evidence type="ECO:0000259" key="10">
    <source>
        <dbReference type="PROSITE" id="PS51643"/>
    </source>
</evidence>
<keyword evidence="11" id="KW-0540">Nuclease</keyword>
<protein>
    <submittedName>
        <fullName evidence="11">CRISPR-associated endonuclease Cas3</fullName>
    </submittedName>
</protein>